<name>A0ABU4VL21_9ACTN</name>
<organism evidence="3 4">
    <name type="scientific">Patulibacter brassicae</name>
    <dbReference type="NCBI Taxonomy" id="1705717"/>
    <lineage>
        <taxon>Bacteria</taxon>
        <taxon>Bacillati</taxon>
        <taxon>Actinomycetota</taxon>
        <taxon>Thermoleophilia</taxon>
        <taxon>Solirubrobacterales</taxon>
        <taxon>Patulibacteraceae</taxon>
        <taxon>Patulibacter</taxon>
    </lineage>
</organism>
<dbReference type="Proteomes" id="UP001277761">
    <property type="component" value="Unassembled WGS sequence"/>
</dbReference>
<feature type="region of interest" description="Disordered" evidence="1">
    <location>
        <begin position="1"/>
        <end position="58"/>
    </location>
</feature>
<evidence type="ECO:0000313" key="4">
    <source>
        <dbReference type="Proteomes" id="UP001277761"/>
    </source>
</evidence>
<dbReference type="PANTHER" id="PTHR21666">
    <property type="entry name" value="PEPTIDASE-RELATED"/>
    <property type="match status" value="1"/>
</dbReference>
<sequence length="331" mass="34953">MTLPLVDARTEAHAAGASVRTPTTTVEPAAAPRGGGLDASQTINAPTTTTSIGGTTPEAPARVRAAITRFQLTRSVWRAGAAAPQVRIRLDAARQTAATVQLRIEDRASHRLVAKQALGTVRSGVDVAQDVTKAIAAKPGRYRLRLVVTDATGKRARRAGAPALRNLRVREAQATATAPTPHAGATTVFPVQGRCNFRSLQAQRFQAGRGGGRRHNGQDIGTYDGSPPVVAFTAGVIERTWWDDAGGGWTLVLNGDDGIAYGYLHLQPGSTVVRAGQRVAAGQALANAGHSGGDYEPHLHFEMRPQPWSGNRDRAIDPYPVLVKLPNPCDG</sequence>
<evidence type="ECO:0000256" key="1">
    <source>
        <dbReference type="SAM" id="MobiDB-lite"/>
    </source>
</evidence>
<dbReference type="EC" id="3.4.-.-" evidence="3"/>
<feature type="domain" description="M23ase beta-sheet core" evidence="2">
    <location>
        <begin position="214"/>
        <end position="306"/>
    </location>
</feature>
<dbReference type="PANTHER" id="PTHR21666:SF270">
    <property type="entry name" value="MUREIN HYDROLASE ACTIVATOR ENVC"/>
    <property type="match status" value="1"/>
</dbReference>
<keyword evidence="4" id="KW-1185">Reference proteome</keyword>
<dbReference type="RefSeq" id="WP_319954698.1">
    <property type="nucleotide sequence ID" value="NZ_JAXAVX010000006.1"/>
</dbReference>
<evidence type="ECO:0000259" key="2">
    <source>
        <dbReference type="Pfam" id="PF01551"/>
    </source>
</evidence>
<proteinExistence type="predicted"/>
<dbReference type="Pfam" id="PF01551">
    <property type="entry name" value="Peptidase_M23"/>
    <property type="match status" value="1"/>
</dbReference>
<feature type="compositionally biased region" description="Low complexity" evidence="1">
    <location>
        <begin position="47"/>
        <end position="56"/>
    </location>
</feature>
<gene>
    <name evidence="3" type="ORF">SK069_13135</name>
</gene>
<comment type="caution">
    <text evidence="3">The sequence shown here is derived from an EMBL/GenBank/DDBJ whole genome shotgun (WGS) entry which is preliminary data.</text>
</comment>
<dbReference type="InterPro" id="IPR016047">
    <property type="entry name" value="M23ase_b-sheet_dom"/>
</dbReference>
<accession>A0ABU4VL21</accession>
<keyword evidence="3" id="KW-0378">Hydrolase</keyword>
<reference evidence="3 4" key="1">
    <citation type="submission" date="2023-11" db="EMBL/GenBank/DDBJ databases">
        <authorList>
            <person name="Xu M."/>
            <person name="Jiang T."/>
        </authorList>
    </citation>
    <scope>NUCLEOTIDE SEQUENCE [LARGE SCALE GENOMIC DNA]</scope>
    <source>
        <strain evidence="3 4">SD</strain>
    </source>
</reference>
<evidence type="ECO:0000313" key="3">
    <source>
        <dbReference type="EMBL" id="MDX8152544.1"/>
    </source>
</evidence>
<dbReference type="EMBL" id="JAXAVX010000006">
    <property type="protein sequence ID" value="MDX8152544.1"/>
    <property type="molecule type" value="Genomic_DNA"/>
</dbReference>
<dbReference type="GO" id="GO:0016787">
    <property type="term" value="F:hydrolase activity"/>
    <property type="evidence" value="ECO:0007669"/>
    <property type="project" value="UniProtKB-KW"/>
</dbReference>
<dbReference type="InterPro" id="IPR011055">
    <property type="entry name" value="Dup_hybrid_motif"/>
</dbReference>
<feature type="compositionally biased region" description="Low complexity" evidence="1">
    <location>
        <begin position="21"/>
        <end position="32"/>
    </location>
</feature>
<dbReference type="Gene3D" id="2.70.70.10">
    <property type="entry name" value="Glucose Permease (Domain IIA)"/>
    <property type="match status" value="1"/>
</dbReference>
<dbReference type="CDD" id="cd12797">
    <property type="entry name" value="M23_peptidase"/>
    <property type="match status" value="1"/>
</dbReference>
<dbReference type="InterPro" id="IPR050570">
    <property type="entry name" value="Cell_wall_metabolism_enzyme"/>
</dbReference>
<protein>
    <submittedName>
        <fullName evidence="3">M23 family metallopeptidase</fullName>
        <ecNumber evidence="3">3.4.-.-</ecNumber>
    </submittedName>
</protein>
<dbReference type="SUPFAM" id="SSF51261">
    <property type="entry name" value="Duplicated hybrid motif"/>
    <property type="match status" value="1"/>
</dbReference>